<dbReference type="InterPro" id="IPR029068">
    <property type="entry name" value="Glyas_Bleomycin-R_OHBP_Dase"/>
</dbReference>
<dbReference type="InterPro" id="IPR037523">
    <property type="entry name" value="VOC_core"/>
</dbReference>
<dbReference type="SUPFAM" id="SSF54593">
    <property type="entry name" value="Glyoxalase/Bleomycin resistance protein/Dihydroxybiphenyl dioxygenase"/>
    <property type="match status" value="1"/>
</dbReference>
<evidence type="ECO:0000313" key="2">
    <source>
        <dbReference type="EMBL" id="NYG56467.1"/>
    </source>
</evidence>
<gene>
    <name evidence="2" type="ORF">BJ989_002771</name>
</gene>
<dbReference type="Proteomes" id="UP000544110">
    <property type="component" value="Unassembled WGS sequence"/>
</dbReference>
<protein>
    <recommendedName>
        <fullName evidence="1">VOC domain-containing protein</fullName>
    </recommendedName>
</protein>
<dbReference type="PROSITE" id="PS51819">
    <property type="entry name" value="VOC"/>
    <property type="match status" value="1"/>
</dbReference>
<sequence>MDQRLSFVTLAVADLQATRQFYVDGLGWEPAVHVPGEVLMFRVADKVVLSLWSRVAFEEEIGQRVATGGVPPLTLSHNVATPDGVDRVLQHAEAAGGEVVAAGQDRAWGGYSGYFADPDGFRWEVACNPGEIGQSVLP</sequence>
<name>A0A7Y9RTR8_9ACTN</name>
<dbReference type="Gene3D" id="3.10.180.10">
    <property type="entry name" value="2,3-Dihydroxybiphenyl 1,2-Dioxygenase, domain 1"/>
    <property type="match status" value="1"/>
</dbReference>
<accession>A0A7Y9RTR8</accession>
<proteinExistence type="predicted"/>
<evidence type="ECO:0000259" key="1">
    <source>
        <dbReference type="PROSITE" id="PS51819"/>
    </source>
</evidence>
<comment type="caution">
    <text evidence="2">The sequence shown here is derived from an EMBL/GenBank/DDBJ whole genome shotgun (WGS) entry which is preliminary data.</text>
</comment>
<dbReference type="RefSeq" id="WP_179518709.1">
    <property type="nucleotide sequence ID" value="NZ_JACCAC010000001.1"/>
</dbReference>
<keyword evidence="3" id="KW-1185">Reference proteome</keyword>
<feature type="domain" description="VOC" evidence="1">
    <location>
        <begin position="4"/>
        <end position="128"/>
    </location>
</feature>
<dbReference type="PANTHER" id="PTHR36503:SF1">
    <property type="entry name" value="BLR2520 PROTEIN"/>
    <property type="match status" value="1"/>
</dbReference>
<evidence type="ECO:0000313" key="3">
    <source>
        <dbReference type="Proteomes" id="UP000544110"/>
    </source>
</evidence>
<organism evidence="2 3">
    <name type="scientific">Nocardioides perillae</name>
    <dbReference type="NCBI Taxonomy" id="1119534"/>
    <lineage>
        <taxon>Bacteria</taxon>
        <taxon>Bacillati</taxon>
        <taxon>Actinomycetota</taxon>
        <taxon>Actinomycetes</taxon>
        <taxon>Propionibacteriales</taxon>
        <taxon>Nocardioidaceae</taxon>
        <taxon>Nocardioides</taxon>
    </lineage>
</organism>
<reference evidence="2 3" key="1">
    <citation type="submission" date="2020-07" db="EMBL/GenBank/DDBJ databases">
        <title>Sequencing the genomes of 1000 actinobacteria strains.</title>
        <authorList>
            <person name="Klenk H.-P."/>
        </authorList>
    </citation>
    <scope>NUCLEOTIDE SEQUENCE [LARGE SCALE GENOMIC DNA]</scope>
    <source>
        <strain evidence="2 3">DSM 24552</strain>
    </source>
</reference>
<dbReference type="PANTHER" id="PTHR36503">
    <property type="entry name" value="BLR2520 PROTEIN"/>
    <property type="match status" value="1"/>
</dbReference>
<dbReference type="EMBL" id="JACCAC010000001">
    <property type="protein sequence ID" value="NYG56467.1"/>
    <property type="molecule type" value="Genomic_DNA"/>
</dbReference>
<dbReference type="InterPro" id="IPR004360">
    <property type="entry name" value="Glyas_Fos-R_dOase_dom"/>
</dbReference>
<dbReference type="Pfam" id="PF00903">
    <property type="entry name" value="Glyoxalase"/>
    <property type="match status" value="1"/>
</dbReference>
<dbReference type="AlphaFoldDB" id="A0A7Y9RTR8"/>